<dbReference type="Proteomes" id="UP000594500">
    <property type="component" value="Chromosome"/>
</dbReference>
<proteinExistence type="predicted"/>
<organism evidence="2 3">
    <name type="scientific">Raoultella terrigena</name>
    <name type="common">Klebsiella terrigena</name>
    <dbReference type="NCBI Taxonomy" id="577"/>
    <lineage>
        <taxon>Bacteria</taxon>
        <taxon>Pseudomonadati</taxon>
        <taxon>Pseudomonadota</taxon>
        <taxon>Gammaproteobacteria</taxon>
        <taxon>Enterobacterales</taxon>
        <taxon>Enterobacteriaceae</taxon>
        <taxon>Klebsiella/Raoultella group</taxon>
        <taxon>Raoultella</taxon>
    </lineage>
</organism>
<protein>
    <submittedName>
        <fullName evidence="2">Uncharacterized protein</fullName>
    </submittedName>
</protein>
<feature type="chain" id="PRO_5043030263" evidence="1">
    <location>
        <begin position="28"/>
        <end position="171"/>
    </location>
</feature>
<evidence type="ECO:0000256" key="1">
    <source>
        <dbReference type="SAM" id="SignalP"/>
    </source>
</evidence>
<evidence type="ECO:0000313" key="2">
    <source>
        <dbReference type="EMBL" id="QPF10655.1"/>
    </source>
</evidence>
<sequence length="171" mass="19341">MPIQFLRDIKMKSSWLFLVCLACTAGASEIKELDRWSPLVIESVNIAPDKYLISIHSDRKIHTIAGKKYFLLIKGYESRPGYPLGRCGAGQEIYADIYQVNNKKTVKVQRVMIVSCRGSIEQLSRGEEGNFSSITWTEKGVTFDWILPPNFTNLKAQLNLDSDAPELVFLP</sequence>
<accession>A0AAQ0BQI7</accession>
<dbReference type="AlphaFoldDB" id="A0AAQ0BQI7"/>
<reference evidence="2 3" key="1">
    <citation type="submission" date="2020-10" db="EMBL/GenBank/DDBJ databases">
        <title>Resistance determinants and their genetic context in bacteria from a longitudinal study of pigs reared under conventional and antibiotic-free husbandry practices.</title>
        <authorList>
            <person name="Poulin-Laprade D."/>
            <person name="Brouard J.-S."/>
            <person name="Gagnon N."/>
            <person name="Turcotte A."/>
            <person name="Langlois A."/>
            <person name="Matte J.J."/>
            <person name="Carrillo C.D."/>
            <person name="Zaheer R."/>
            <person name="McAllister T."/>
            <person name="Topp E."/>
            <person name="Talbot G."/>
        </authorList>
    </citation>
    <scope>NUCLEOTIDE SEQUENCE [LARGE SCALE GENOMIC DNA]</scope>
    <source>
        <strain evidence="2 3">Res13-Abat-PEB01-P1-04-A</strain>
    </source>
</reference>
<dbReference type="EMBL" id="CP062916">
    <property type="protein sequence ID" value="QPF10655.1"/>
    <property type="molecule type" value="Genomic_DNA"/>
</dbReference>
<gene>
    <name evidence="2" type="ORF">IMO34_09910</name>
</gene>
<evidence type="ECO:0000313" key="3">
    <source>
        <dbReference type="Proteomes" id="UP000594500"/>
    </source>
</evidence>
<name>A0AAQ0BQI7_RAOTE</name>
<keyword evidence="1" id="KW-0732">Signal</keyword>
<feature type="signal peptide" evidence="1">
    <location>
        <begin position="1"/>
        <end position="27"/>
    </location>
</feature>
<dbReference type="RefSeq" id="WP_195711052.1">
    <property type="nucleotide sequence ID" value="NZ_CP062916.1"/>
</dbReference>